<evidence type="ECO:0000313" key="5">
    <source>
        <dbReference type="Proteomes" id="UP000651156"/>
    </source>
</evidence>
<keyword evidence="4" id="KW-0255">Endonuclease</keyword>
<dbReference type="CDD" id="cd06260">
    <property type="entry name" value="DUF820-like"/>
    <property type="match status" value="1"/>
</dbReference>
<feature type="coiled-coil region" evidence="1">
    <location>
        <begin position="193"/>
        <end position="228"/>
    </location>
</feature>
<dbReference type="Gene3D" id="3.90.1570.10">
    <property type="entry name" value="tt1808, chain A"/>
    <property type="match status" value="1"/>
</dbReference>
<accession>A0ABR9UVD6</accession>
<evidence type="ECO:0000256" key="2">
    <source>
        <dbReference type="SAM" id="MobiDB-lite"/>
    </source>
</evidence>
<gene>
    <name evidence="4" type="ORF">IQ230_18120</name>
</gene>
<feature type="region of interest" description="Disordered" evidence="2">
    <location>
        <begin position="1"/>
        <end position="20"/>
    </location>
</feature>
<organism evidence="4 5">
    <name type="scientific">Gloeocapsopsis crepidinum LEGE 06123</name>
    <dbReference type="NCBI Taxonomy" id="588587"/>
    <lineage>
        <taxon>Bacteria</taxon>
        <taxon>Bacillati</taxon>
        <taxon>Cyanobacteriota</taxon>
        <taxon>Cyanophyceae</taxon>
        <taxon>Oscillatoriophycideae</taxon>
        <taxon>Chroococcales</taxon>
        <taxon>Chroococcaceae</taxon>
        <taxon>Gloeocapsopsis</taxon>
    </lineage>
</organism>
<name>A0ABR9UVD6_9CHRO</name>
<dbReference type="Proteomes" id="UP000651156">
    <property type="component" value="Unassembled WGS sequence"/>
</dbReference>
<comment type="caution">
    <text evidence="4">The sequence shown here is derived from an EMBL/GenBank/DDBJ whole genome shotgun (WGS) entry which is preliminary data.</text>
</comment>
<evidence type="ECO:0000256" key="1">
    <source>
        <dbReference type="SAM" id="Coils"/>
    </source>
</evidence>
<evidence type="ECO:0000313" key="4">
    <source>
        <dbReference type="EMBL" id="MBE9192236.1"/>
    </source>
</evidence>
<dbReference type="SUPFAM" id="SSF52980">
    <property type="entry name" value="Restriction endonuclease-like"/>
    <property type="match status" value="1"/>
</dbReference>
<dbReference type="EMBL" id="JADEWN010000050">
    <property type="protein sequence ID" value="MBE9192236.1"/>
    <property type="molecule type" value="Genomic_DNA"/>
</dbReference>
<dbReference type="PANTHER" id="PTHR33352:SF3">
    <property type="entry name" value="SLR1612 PROTEIN"/>
    <property type="match status" value="1"/>
</dbReference>
<sequence length="232" mass="27456">MVQSSQTHSPTYPPTDLLSNEPPLETYRHLRQLILLLTSLERLWHRQDFFAGGNLSIYYSIRQIKSEDIKGPDFFVVLNTERKERKSWTVWEEEGKYPNFILEILSESTAKNDRGLKKQLYQDVFRTPNYFWFDPYTLEFAGFKLNYRIYEALIPNEQGWLWSDELQLYLGIVGEQLRFFTPDGKLVPTPEEAEAEERQRTEIERQRANAAEAKVEALQQKLRELGVEIEEE</sequence>
<reference evidence="4 5" key="1">
    <citation type="submission" date="2020-10" db="EMBL/GenBank/DDBJ databases">
        <authorList>
            <person name="Castelo-Branco R."/>
            <person name="Eusebio N."/>
            <person name="Adriana R."/>
            <person name="Vieira A."/>
            <person name="Brugerolle De Fraissinette N."/>
            <person name="Rezende De Castro R."/>
            <person name="Schneider M.P."/>
            <person name="Vasconcelos V."/>
            <person name="Leao P.N."/>
        </authorList>
    </citation>
    <scope>NUCLEOTIDE SEQUENCE [LARGE SCALE GENOMIC DNA]</scope>
    <source>
        <strain evidence="4 5">LEGE 06123</strain>
    </source>
</reference>
<dbReference type="Pfam" id="PF05685">
    <property type="entry name" value="Uma2"/>
    <property type="match status" value="1"/>
</dbReference>
<keyword evidence="4" id="KW-0540">Nuclease</keyword>
<dbReference type="GO" id="GO:0004519">
    <property type="term" value="F:endonuclease activity"/>
    <property type="evidence" value="ECO:0007669"/>
    <property type="project" value="UniProtKB-KW"/>
</dbReference>
<feature type="domain" description="Putative restriction endonuclease" evidence="3">
    <location>
        <begin position="23"/>
        <end position="169"/>
    </location>
</feature>
<protein>
    <submittedName>
        <fullName evidence="4">Uma2 family endonuclease</fullName>
    </submittedName>
</protein>
<keyword evidence="4" id="KW-0378">Hydrolase</keyword>
<dbReference type="InterPro" id="IPR012296">
    <property type="entry name" value="Nuclease_put_TT1808"/>
</dbReference>
<dbReference type="RefSeq" id="WP_193933677.1">
    <property type="nucleotide sequence ID" value="NZ_CAWPMZ010000086.1"/>
</dbReference>
<keyword evidence="1" id="KW-0175">Coiled coil</keyword>
<evidence type="ECO:0000259" key="3">
    <source>
        <dbReference type="Pfam" id="PF05685"/>
    </source>
</evidence>
<dbReference type="InterPro" id="IPR008538">
    <property type="entry name" value="Uma2"/>
</dbReference>
<proteinExistence type="predicted"/>
<dbReference type="InterPro" id="IPR011335">
    <property type="entry name" value="Restrct_endonuc-II-like"/>
</dbReference>
<dbReference type="PANTHER" id="PTHR33352">
    <property type="entry name" value="SLR1095 PROTEIN"/>
    <property type="match status" value="1"/>
</dbReference>
<feature type="compositionally biased region" description="Polar residues" evidence="2">
    <location>
        <begin position="1"/>
        <end position="10"/>
    </location>
</feature>
<keyword evidence="5" id="KW-1185">Reference proteome</keyword>